<dbReference type="SUPFAM" id="SSF51445">
    <property type="entry name" value="(Trans)glycosidases"/>
    <property type="match status" value="1"/>
</dbReference>
<evidence type="ECO:0000313" key="2">
    <source>
        <dbReference type="EMBL" id="SFV00811.1"/>
    </source>
</evidence>
<feature type="compositionally biased region" description="Polar residues" evidence="1">
    <location>
        <begin position="1"/>
        <end position="13"/>
    </location>
</feature>
<dbReference type="Gene3D" id="3.20.20.80">
    <property type="entry name" value="Glycosidases"/>
    <property type="match status" value="1"/>
</dbReference>
<keyword evidence="3" id="KW-1185">Reference proteome</keyword>
<protein>
    <submittedName>
        <fullName evidence="2">Mannan endo-1,4-beta-mannosidase</fullName>
    </submittedName>
</protein>
<dbReference type="RefSeq" id="WP_229802321.1">
    <property type="nucleotide sequence ID" value="NZ_BMXC01000007.1"/>
</dbReference>
<name>A0A1I7KTM9_9BACT</name>
<evidence type="ECO:0000313" key="3">
    <source>
        <dbReference type="Proteomes" id="UP000182491"/>
    </source>
</evidence>
<dbReference type="InterPro" id="IPR017853">
    <property type="entry name" value="GH"/>
</dbReference>
<dbReference type="STRING" id="388950.GCA_001611675_03198"/>
<organism evidence="2 3">
    <name type="scientific">Pontibacter akesuensis</name>
    <dbReference type="NCBI Taxonomy" id="388950"/>
    <lineage>
        <taxon>Bacteria</taxon>
        <taxon>Pseudomonadati</taxon>
        <taxon>Bacteroidota</taxon>
        <taxon>Cytophagia</taxon>
        <taxon>Cytophagales</taxon>
        <taxon>Hymenobacteraceae</taxon>
        <taxon>Pontibacter</taxon>
    </lineage>
</organism>
<feature type="region of interest" description="Disordered" evidence="1">
    <location>
        <begin position="1"/>
        <end position="36"/>
    </location>
</feature>
<dbReference type="Proteomes" id="UP000182491">
    <property type="component" value="Unassembled WGS sequence"/>
</dbReference>
<dbReference type="EMBL" id="FPCA01000008">
    <property type="protein sequence ID" value="SFV00811.1"/>
    <property type="molecule type" value="Genomic_DNA"/>
</dbReference>
<dbReference type="AlphaFoldDB" id="A0A1I7KTM9"/>
<accession>A0A1I7KTM9</accession>
<reference evidence="3" key="1">
    <citation type="submission" date="2016-10" db="EMBL/GenBank/DDBJ databases">
        <authorList>
            <person name="Varghese N."/>
        </authorList>
    </citation>
    <scope>NUCLEOTIDE SEQUENCE [LARGE SCALE GENOMIC DNA]</scope>
    <source>
        <strain evidence="3">DSM 18820</strain>
    </source>
</reference>
<gene>
    <name evidence="2" type="ORF">SAMN04487941_4101</name>
</gene>
<proteinExistence type="predicted"/>
<evidence type="ECO:0000256" key="1">
    <source>
        <dbReference type="SAM" id="MobiDB-lite"/>
    </source>
</evidence>
<sequence>MEFMEQNEQTITSLKARPETEETSRQTIGKDTAARKNQFPDFRLEQDLPWIQVAPDAPYFVTETGEDWTPIGQNDAITWPDFEGLFRRKNLQQVEGHLAWLAAHGVTCLRLMLEYAHGEHRYFEKPAGTFAPNMVKLWDDLFQLCAKYNMRILLTPVDTFWMWIRWKHHPYNHKNGGPCKKRSEWLLCPDTLQAVKNRLSFVAERWGGSGVLFAWDLWNEIHPAHAAGRTDVFSEFINELSQHLRETEQRLYGRCHPQTVSLYGPVLNEHPAVADVIFRHPKLDFATTHFYDAATINNPRDTVWSAIVTGRLVREALSHLPPNRPFFDSEHGPIHAFKDKHITLPEYFDDEYFRHMQWAHMASGGAGGGMRWPNRHPHVLTHGMRRAQKSMGGFLELVDWQNFRRKNLNEEVQVNSDAVVAFACANSRQAVLWLLRTDSSVKKTRKKLYTLNEEAEPLIVTVGIPGMAKGRYTVSYWDTAAGKILASEEINHTSEQALQVQLPPYTTDMAVALRKLS</sequence>